<feature type="repeat" description="ANK" evidence="3">
    <location>
        <begin position="92"/>
        <end position="120"/>
    </location>
</feature>
<evidence type="ECO:0000256" key="4">
    <source>
        <dbReference type="SAM" id="MobiDB-lite"/>
    </source>
</evidence>
<dbReference type="PROSITE" id="PS50088">
    <property type="entry name" value="ANK_REPEAT"/>
    <property type="match status" value="3"/>
</dbReference>
<accession>A0A261VP01</accession>
<feature type="compositionally biased region" description="Low complexity" evidence="4">
    <location>
        <begin position="228"/>
        <end position="241"/>
    </location>
</feature>
<evidence type="ECO:0000256" key="3">
    <source>
        <dbReference type="PROSITE-ProRule" id="PRU00023"/>
    </source>
</evidence>
<dbReference type="AlphaFoldDB" id="A0A261VP01"/>
<dbReference type="InterPro" id="IPR036770">
    <property type="entry name" value="Ankyrin_rpt-contain_sf"/>
</dbReference>
<proteinExistence type="predicted"/>
<dbReference type="InterPro" id="IPR002110">
    <property type="entry name" value="Ankyrin_rpt"/>
</dbReference>
<dbReference type="RefSeq" id="WP_094813577.1">
    <property type="nucleotide sequence ID" value="NZ_NEVU01000002.1"/>
</dbReference>
<dbReference type="EMBL" id="NEVU01000002">
    <property type="protein sequence ID" value="OZI75212.1"/>
    <property type="molecule type" value="Genomic_DNA"/>
</dbReference>
<keyword evidence="7" id="KW-1185">Reference proteome</keyword>
<dbReference type="PANTHER" id="PTHR24166">
    <property type="entry name" value="ROLLING PEBBLES, ISOFORM B"/>
    <property type="match status" value="1"/>
</dbReference>
<dbReference type="Gene3D" id="1.25.40.20">
    <property type="entry name" value="Ankyrin repeat-containing domain"/>
    <property type="match status" value="1"/>
</dbReference>
<dbReference type="InterPro" id="IPR050889">
    <property type="entry name" value="Dendritic_Spine_Reg/Scaffold"/>
</dbReference>
<protein>
    <submittedName>
        <fullName evidence="6">Uncharacterized protein</fullName>
    </submittedName>
</protein>
<keyword evidence="2 3" id="KW-0040">ANK repeat</keyword>
<organism evidence="6 7">
    <name type="scientific">Bordetella genomosp. 12</name>
    <dbReference type="NCBI Taxonomy" id="463035"/>
    <lineage>
        <taxon>Bacteria</taxon>
        <taxon>Pseudomonadati</taxon>
        <taxon>Pseudomonadota</taxon>
        <taxon>Betaproteobacteria</taxon>
        <taxon>Burkholderiales</taxon>
        <taxon>Alcaligenaceae</taxon>
        <taxon>Bordetella</taxon>
    </lineage>
</organism>
<evidence type="ECO:0000256" key="1">
    <source>
        <dbReference type="ARBA" id="ARBA00022737"/>
    </source>
</evidence>
<evidence type="ECO:0000313" key="6">
    <source>
        <dbReference type="EMBL" id="OZI75212.1"/>
    </source>
</evidence>
<comment type="caution">
    <text evidence="6">The sequence shown here is derived from an EMBL/GenBank/DDBJ whole genome shotgun (WGS) entry which is preliminary data.</text>
</comment>
<dbReference type="Proteomes" id="UP000216429">
    <property type="component" value="Unassembled WGS sequence"/>
</dbReference>
<gene>
    <name evidence="6" type="ORF">CAL22_09860</name>
</gene>
<keyword evidence="1" id="KW-0677">Repeat</keyword>
<dbReference type="PROSITE" id="PS50297">
    <property type="entry name" value="ANK_REP_REGION"/>
    <property type="match status" value="3"/>
</dbReference>
<dbReference type="Pfam" id="PF12796">
    <property type="entry name" value="Ank_2"/>
    <property type="match status" value="1"/>
</dbReference>
<feature type="region of interest" description="Disordered" evidence="4">
    <location>
        <begin position="217"/>
        <end position="263"/>
    </location>
</feature>
<dbReference type="PRINTS" id="PR01415">
    <property type="entry name" value="ANKYRIN"/>
</dbReference>
<dbReference type="OrthoDB" id="198309at2"/>
<evidence type="ECO:0000313" key="7">
    <source>
        <dbReference type="Proteomes" id="UP000216429"/>
    </source>
</evidence>
<dbReference type="PANTHER" id="PTHR24166:SF48">
    <property type="entry name" value="PROTEIN VAPYRIN"/>
    <property type="match status" value="1"/>
</dbReference>
<reference evidence="7" key="1">
    <citation type="submission" date="2017-05" db="EMBL/GenBank/DDBJ databases">
        <title>Complete and WGS of Bordetella genogroups.</title>
        <authorList>
            <person name="Spilker T."/>
            <person name="Lipuma J."/>
        </authorList>
    </citation>
    <scope>NUCLEOTIDE SEQUENCE [LARGE SCALE GENOMIC DNA]</scope>
    <source>
        <strain evidence="7">AU6712</strain>
    </source>
</reference>
<feature type="signal peptide" evidence="5">
    <location>
        <begin position="1"/>
        <end position="21"/>
    </location>
</feature>
<dbReference type="SUPFAM" id="SSF48403">
    <property type="entry name" value="Ankyrin repeat"/>
    <property type="match status" value="1"/>
</dbReference>
<feature type="repeat" description="ANK" evidence="3">
    <location>
        <begin position="155"/>
        <end position="187"/>
    </location>
</feature>
<sequence>MSAAAAAGLLALTLASHPVSAQQVEVPQNWWFYVHNDRPAELKTLLGQGADPNVRFKNGQPAIMRAVVDGAWGVFDVLAADRRTDVNIENPAGETPLMYLALAGQTERARKLIARGAQVNRLGWTPLHYAASKGQVDTAKLLLAKGAMVNAPSSEGRTPLMMAGYSGNRDMVQLLLNAGADPTTQDLKGQTASDWALAGKWGTLSQELQRIAEKAWQAREAQRGAPGAGAAVEPAPAAAPSVPDPEPAGEVRGVSGVRLNSYE</sequence>
<feature type="repeat" description="ANK" evidence="3">
    <location>
        <begin position="122"/>
        <end position="154"/>
    </location>
</feature>
<keyword evidence="5" id="KW-0732">Signal</keyword>
<evidence type="ECO:0000256" key="5">
    <source>
        <dbReference type="SAM" id="SignalP"/>
    </source>
</evidence>
<feature type="chain" id="PRO_5013079801" evidence="5">
    <location>
        <begin position="22"/>
        <end position="263"/>
    </location>
</feature>
<dbReference type="SMART" id="SM00248">
    <property type="entry name" value="ANK"/>
    <property type="match status" value="4"/>
</dbReference>
<name>A0A261VP01_9BORD</name>
<evidence type="ECO:0000256" key="2">
    <source>
        <dbReference type="ARBA" id="ARBA00023043"/>
    </source>
</evidence>